<protein>
    <recommendedName>
        <fullName evidence="4">Rab9 effector protein with kelch motifs</fullName>
    </recommendedName>
</protein>
<dbReference type="SUPFAM" id="SSF117281">
    <property type="entry name" value="Kelch motif"/>
    <property type="match status" value="1"/>
</dbReference>
<feature type="compositionally biased region" description="Basic and acidic residues" evidence="5">
    <location>
        <begin position="362"/>
        <end position="372"/>
    </location>
</feature>
<dbReference type="AlphaFoldDB" id="A0A9D4F6J6"/>
<dbReference type="Pfam" id="PF24681">
    <property type="entry name" value="Kelch_KLHDC2_KLHL20_DRC7"/>
    <property type="match status" value="1"/>
</dbReference>
<dbReference type="InterPro" id="IPR052124">
    <property type="entry name" value="Rab9_kelch_effector"/>
</dbReference>
<evidence type="ECO:0000256" key="2">
    <source>
        <dbReference type="ARBA" id="ARBA00022737"/>
    </source>
</evidence>
<evidence type="ECO:0000313" key="6">
    <source>
        <dbReference type="EMBL" id="KAH3793270.1"/>
    </source>
</evidence>
<keyword evidence="2" id="KW-0677">Repeat</keyword>
<evidence type="ECO:0000256" key="1">
    <source>
        <dbReference type="ARBA" id="ARBA00022441"/>
    </source>
</evidence>
<evidence type="ECO:0000256" key="5">
    <source>
        <dbReference type="SAM" id="MobiDB-lite"/>
    </source>
</evidence>
<reference evidence="6" key="1">
    <citation type="journal article" date="2019" name="bioRxiv">
        <title>The Genome of the Zebra Mussel, Dreissena polymorpha: A Resource for Invasive Species Research.</title>
        <authorList>
            <person name="McCartney M.A."/>
            <person name="Auch B."/>
            <person name="Kono T."/>
            <person name="Mallez S."/>
            <person name="Zhang Y."/>
            <person name="Obille A."/>
            <person name="Becker A."/>
            <person name="Abrahante J.E."/>
            <person name="Garbe J."/>
            <person name="Badalamenti J.P."/>
            <person name="Herman A."/>
            <person name="Mangelson H."/>
            <person name="Liachko I."/>
            <person name="Sullivan S."/>
            <person name="Sone E.D."/>
            <person name="Koren S."/>
            <person name="Silverstein K.A.T."/>
            <person name="Beckman K.B."/>
            <person name="Gohl D.M."/>
        </authorList>
    </citation>
    <scope>NUCLEOTIDE SEQUENCE</scope>
    <source>
        <strain evidence="6">Duluth1</strain>
        <tissue evidence="6">Whole animal</tissue>
    </source>
</reference>
<sequence>MEIHPILELDTIPNPGLWYVMSGTGESPSMRVGQSCSYIPGKHETDNGHLYVIGGANPSGPFCDTYVLDLNTLRWDFIDSPGFRARYEHAAFTPESDPTKIYVFGGADQTGNMNDVQVLDTDMNTWSSVSASGTPPSERTYHSSAAIVGDLFIVYGGGHCGADPVTDRQVHAFDVKAHSWQTLNVKGDSPKPRHGHAVVAVGNKVYIHGGMSGPNFYNDLHVLNLDKLTWTDVKRKKVYPSARAAHSGVAMGTNMFIFGGMNRDGALDETWRLDTKTSQWTKIELQGPPPACRLDYGMGVVQLRRSLGGSTGVSTCDTTSDVTMATRQALDVLEREMQKPGSATSRSSCPELGTHESNGSGDRADAGPHDSPTEESVGDVDGAECSTTEPVASSTTDGDKMFTLCLLHGGMDTEGEVFDDVLVFNLETT</sequence>
<reference evidence="6" key="2">
    <citation type="submission" date="2020-11" db="EMBL/GenBank/DDBJ databases">
        <authorList>
            <person name="McCartney M.A."/>
            <person name="Auch B."/>
            <person name="Kono T."/>
            <person name="Mallez S."/>
            <person name="Becker A."/>
            <person name="Gohl D.M."/>
            <person name="Silverstein K.A.T."/>
            <person name="Koren S."/>
            <person name="Bechman K.B."/>
            <person name="Herman A."/>
            <person name="Abrahante J.E."/>
            <person name="Garbe J."/>
        </authorList>
    </citation>
    <scope>NUCLEOTIDE SEQUENCE</scope>
    <source>
        <strain evidence="6">Duluth1</strain>
        <tissue evidence="6">Whole animal</tissue>
    </source>
</reference>
<keyword evidence="7" id="KW-1185">Reference proteome</keyword>
<gene>
    <name evidence="6" type="ORF">DPMN_146777</name>
</gene>
<dbReference type="Proteomes" id="UP000828390">
    <property type="component" value="Unassembled WGS sequence"/>
</dbReference>
<dbReference type="EMBL" id="JAIWYP010000007">
    <property type="protein sequence ID" value="KAH3793270.1"/>
    <property type="molecule type" value="Genomic_DNA"/>
</dbReference>
<feature type="region of interest" description="Disordered" evidence="5">
    <location>
        <begin position="335"/>
        <end position="397"/>
    </location>
</feature>
<keyword evidence="1" id="KW-0880">Kelch repeat</keyword>
<dbReference type="InterPro" id="IPR006652">
    <property type="entry name" value="Kelch_1"/>
</dbReference>
<organism evidence="6 7">
    <name type="scientific">Dreissena polymorpha</name>
    <name type="common">Zebra mussel</name>
    <name type="synonym">Mytilus polymorpha</name>
    <dbReference type="NCBI Taxonomy" id="45954"/>
    <lineage>
        <taxon>Eukaryota</taxon>
        <taxon>Metazoa</taxon>
        <taxon>Spiralia</taxon>
        <taxon>Lophotrochozoa</taxon>
        <taxon>Mollusca</taxon>
        <taxon>Bivalvia</taxon>
        <taxon>Autobranchia</taxon>
        <taxon>Heteroconchia</taxon>
        <taxon>Euheterodonta</taxon>
        <taxon>Imparidentia</taxon>
        <taxon>Neoheterodontei</taxon>
        <taxon>Myida</taxon>
        <taxon>Dreissenoidea</taxon>
        <taxon>Dreissenidae</taxon>
        <taxon>Dreissena</taxon>
    </lineage>
</organism>
<dbReference type="OrthoDB" id="10251809at2759"/>
<evidence type="ECO:0000256" key="4">
    <source>
        <dbReference type="ARBA" id="ARBA00039295"/>
    </source>
</evidence>
<dbReference type="PANTHER" id="PTHR46647:SF1">
    <property type="entry name" value="RAB9 EFFECTOR PROTEIN WITH KELCH MOTIFS"/>
    <property type="match status" value="1"/>
</dbReference>
<name>A0A9D4F6J6_DREPO</name>
<comment type="function">
    <text evidence="3">Rab9 effector required for endosome to trans-Golgi network (TGN) transport.</text>
</comment>
<accession>A0A9D4F6J6</accession>
<feature type="compositionally biased region" description="Polar residues" evidence="5">
    <location>
        <begin position="385"/>
        <end position="396"/>
    </location>
</feature>
<dbReference type="PANTHER" id="PTHR46647">
    <property type="entry name" value="RAB9 EFFECTOR PROTEIN WITH KELCH MOTIFS"/>
    <property type="match status" value="1"/>
</dbReference>
<proteinExistence type="predicted"/>
<evidence type="ECO:0000256" key="3">
    <source>
        <dbReference type="ARBA" id="ARBA00037224"/>
    </source>
</evidence>
<dbReference type="SMART" id="SM00612">
    <property type="entry name" value="Kelch"/>
    <property type="match status" value="3"/>
</dbReference>
<dbReference type="InterPro" id="IPR015915">
    <property type="entry name" value="Kelch-typ_b-propeller"/>
</dbReference>
<comment type="caution">
    <text evidence="6">The sequence shown here is derived from an EMBL/GenBank/DDBJ whole genome shotgun (WGS) entry which is preliminary data.</text>
</comment>
<dbReference type="Gene3D" id="2.120.10.80">
    <property type="entry name" value="Kelch-type beta propeller"/>
    <property type="match status" value="2"/>
</dbReference>
<evidence type="ECO:0000313" key="7">
    <source>
        <dbReference type="Proteomes" id="UP000828390"/>
    </source>
</evidence>